<keyword evidence="3" id="KW-1185">Reference proteome</keyword>
<dbReference type="Proteomes" id="UP000054359">
    <property type="component" value="Unassembled WGS sequence"/>
</dbReference>
<evidence type="ECO:0000313" key="2">
    <source>
        <dbReference type="EMBL" id="KFM58778.1"/>
    </source>
</evidence>
<name>A0A087T0Y9_STEMI</name>
<organism evidence="2 3">
    <name type="scientific">Stegodyphus mimosarum</name>
    <name type="common">African social velvet spider</name>
    <dbReference type="NCBI Taxonomy" id="407821"/>
    <lineage>
        <taxon>Eukaryota</taxon>
        <taxon>Metazoa</taxon>
        <taxon>Ecdysozoa</taxon>
        <taxon>Arthropoda</taxon>
        <taxon>Chelicerata</taxon>
        <taxon>Arachnida</taxon>
        <taxon>Araneae</taxon>
        <taxon>Araneomorphae</taxon>
        <taxon>Entelegynae</taxon>
        <taxon>Eresoidea</taxon>
        <taxon>Eresidae</taxon>
        <taxon>Stegodyphus</taxon>
    </lineage>
</organism>
<proteinExistence type="predicted"/>
<dbReference type="AlphaFoldDB" id="A0A087T0Y9"/>
<protein>
    <submittedName>
        <fullName evidence="2">Uncharacterized protein</fullName>
    </submittedName>
</protein>
<evidence type="ECO:0000313" key="3">
    <source>
        <dbReference type="Proteomes" id="UP000054359"/>
    </source>
</evidence>
<dbReference type="EMBL" id="KK112887">
    <property type="protein sequence ID" value="KFM58778.1"/>
    <property type="molecule type" value="Genomic_DNA"/>
</dbReference>
<reference evidence="2 3" key="1">
    <citation type="submission" date="2013-11" db="EMBL/GenBank/DDBJ databases">
        <title>Genome sequencing of Stegodyphus mimosarum.</title>
        <authorList>
            <person name="Bechsgaard J."/>
        </authorList>
    </citation>
    <scope>NUCLEOTIDE SEQUENCE [LARGE SCALE GENOMIC DNA]</scope>
</reference>
<feature type="region of interest" description="Disordered" evidence="1">
    <location>
        <begin position="89"/>
        <end position="112"/>
    </location>
</feature>
<evidence type="ECO:0000256" key="1">
    <source>
        <dbReference type="SAM" id="MobiDB-lite"/>
    </source>
</evidence>
<feature type="compositionally biased region" description="Basic and acidic residues" evidence="1">
    <location>
        <begin position="96"/>
        <end position="105"/>
    </location>
</feature>
<sequence>MDSEPKSKPTNQELPIRILLLSVSTQQLPSMSQHQYLMLQSIHLQFIMHQFIMRQFITLALIMPHLMLSHIGYPNIPTIELNFKALQDSRNSSPHKMTDSSDVKVSRSTWFT</sequence>
<gene>
    <name evidence="2" type="ORF">X975_20885</name>
</gene>
<accession>A0A087T0Y9</accession>
<feature type="non-terminal residue" evidence="2">
    <location>
        <position position="112"/>
    </location>
</feature>